<evidence type="ECO:0000256" key="1">
    <source>
        <dbReference type="ARBA" id="ARBA00022801"/>
    </source>
</evidence>
<dbReference type="Gene3D" id="3.40.50.1110">
    <property type="entry name" value="SGNH hydrolase"/>
    <property type="match status" value="1"/>
</dbReference>
<evidence type="ECO:0000313" key="6">
    <source>
        <dbReference type="Proteomes" id="UP000290289"/>
    </source>
</evidence>
<evidence type="ECO:0000259" key="4">
    <source>
        <dbReference type="Pfam" id="PF03629"/>
    </source>
</evidence>
<dbReference type="SUPFAM" id="SSF52266">
    <property type="entry name" value="SGNH hydrolase"/>
    <property type="match status" value="1"/>
</dbReference>
<feature type="domain" description="Sialate O-acetylesterase" evidence="4">
    <location>
        <begin position="33"/>
        <end position="270"/>
    </location>
</feature>
<feature type="signal peptide" evidence="3">
    <location>
        <begin position="1"/>
        <end position="17"/>
    </location>
</feature>
<dbReference type="PANTHER" id="PTHR31988:SF15">
    <property type="entry name" value="ESTERASE, PUTATIVE (DUF303)-RELATED"/>
    <property type="match status" value="1"/>
</dbReference>
<dbReference type="Proteomes" id="UP000290289">
    <property type="component" value="Chromosome 8"/>
</dbReference>
<dbReference type="EMBL" id="RDQH01000334">
    <property type="protein sequence ID" value="RXH91643.1"/>
    <property type="molecule type" value="Genomic_DNA"/>
</dbReference>
<keyword evidence="3" id="KW-0732">Signal</keyword>
<dbReference type="Pfam" id="PF03629">
    <property type="entry name" value="SASA"/>
    <property type="match status" value="1"/>
</dbReference>
<dbReference type="InterPro" id="IPR052940">
    <property type="entry name" value="Carb_Esterase_6"/>
</dbReference>
<organism evidence="5 6">
    <name type="scientific">Malus domestica</name>
    <name type="common">Apple</name>
    <name type="synonym">Pyrus malus</name>
    <dbReference type="NCBI Taxonomy" id="3750"/>
    <lineage>
        <taxon>Eukaryota</taxon>
        <taxon>Viridiplantae</taxon>
        <taxon>Streptophyta</taxon>
        <taxon>Embryophyta</taxon>
        <taxon>Tracheophyta</taxon>
        <taxon>Spermatophyta</taxon>
        <taxon>Magnoliopsida</taxon>
        <taxon>eudicotyledons</taxon>
        <taxon>Gunneridae</taxon>
        <taxon>Pentapetalae</taxon>
        <taxon>rosids</taxon>
        <taxon>fabids</taxon>
        <taxon>Rosales</taxon>
        <taxon>Rosaceae</taxon>
        <taxon>Amygdaloideae</taxon>
        <taxon>Maleae</taxon>
        <taxon>Malus</taxon>
    </lineage>
</organism>
<name>A0A498JCV6_MALDO</name>
<feature type="region of interest" description="Disordered" evidence="2">
    <location>
        <begin position="443"/>
        <end position="464"/>
    </location>
</feature>
<evidence type="ECO:0000256" key="3">
    <source>
        <dbReference type="SAM" id="SignalP"/>
    </source>
</evidence>
<sequence>MLLFVLVLSLVAQACSASPTTQQPNKKTDQHLKSIFVLAGQSNMAGRGGVVNDTTTGIATWDGVVPPECQPNPSVFRLNVNLTWVKASEPLHADIDVEKTNGIGPGMAFANAVLANHSSTVGRIGLVPCAIGGTNITQWRRGSFLYNQMIRRAKASLQNGGSIRALLWYQGESDTASREDALSYKNRLVTFLGDVRLDLQSPDLPVIQVALASGYEATLIEIVREAQLGVDLLNVRTVDAKGLPLEPDGLHLTTPAQVELGKMLADAYLQFLPSAITHMTRAGPWCPLLSTLWLDRDENYIYHLRLGQLIMLCLEVQGTEEINEQGAVEIKVDTVDYRSPAGEDKQPKKEKVEVVHEIRDGGNKGAAGGGSDFVDLDATAAGSMAKTKEEIRVETVDYRSPAGEDKEAKKEDVEVVHEIRDGGAKSEGVHPFAGAAAAVANSIQSAKDAISGGAKESKDDKTSK</sequence>
<gene>
    <name evidence="5" type="ORF">DVH24_020666</name>
</gene>
<dbReference type="InterPro" id="IPR036514">
    <property type="entry name" value="SGNH_hydro_sf"/>
</dbReference>
<dbReference type="PANTHER" id="PTHR31988">
    <property type="entry name" value="ESTERASE, PUTATIVE (DUF303)-RELATED"/>
    <property type="match status" value="1"/>
</dbReference>
<reference evidence="5 6" key="1">
    <citation type="submission" date="2018-10" db="EMBL/GenBank/DDBJ databases">
        <title>A high-quality apple genome assembly.</title>
        <authorList>
            <person name="Hu J."/>
        </authorList>
    </citation>
    <scope>NUCLEOTIDE SEQUENCE [LARGE SCALE GENOMIC DNA]</scope>
    <source>
        <strain evidence="6">cv. HFTH1</strain>
        <tissue evidence="5">Young leaf</tissue>
    </source>
</reference>
<protein>
    <recommendedName>
        <fullName evidence="4">Sialate O-acetylesterase domain-containing protein</fullName>
    </recommendedName>
</protein>
<dbReference type="GO" id="GO:0016787">
    <property type="term" value="F:hydrolase activity"/>
    <property type="evidence" value="ECO:0007669"/>
    <property type="project" value="UniProtKB-KW"/>
</dbReference>
<dbReference type="STRING" id="3750.A0A498JCV6"/>
<dbReference type="AlphaFoldDB" id="A0A498JCV6"/>
<proteinExistence type="predicted"/>
<feature type="chain" id="PRO_5019827136" description="Sialate O-acetylesterase domain-containing protein" evidence="3">
    <location>
        <begin position="18"/>
        <end position="464"/>
    </location>
</feature>
<feature type="compositionally biased region" description="Basic and acidic residues" evidence="2">
    <location>
        <begin position="455"/>
        <end position="464"/>
    </location>
</feature>
<evidence type="ECO:0000313" key="5">
    <source>
        <dbReference type="EMBL" id="RXH91643.1"/>
    </source>
</evidence>
<keyword evidence="1" id="KW-0378">Hydrolase</keyword>
<accession>A0A498JCV6</accession>
<comment type="caution">
    <text evidence="5">The sequence shown here is derived from an EMBL/GenBank/DDBJ whole genome shotgun (WGS) entry which is preliminary data.</text>
</comment>
<evidence type="ECO:0000256" key="2">
    <source>
        <dbReference type="SAM" id="MobiDB-lite"/>
    </source>
</evidence>
<dbReference type="InterPro" id="IPR005181">
    <property type="entry name" value="SASA"/>
</dbReference>
<keyword evidence="6" id="KW-1185">Reference proteome</keyword>